<comment type="caution">
    <text evidence="2">The sequence shown here is derived from an EMBL/GenBank/DDBJ whole genome shotgun (WGS) entry which is preliminary data.</text>
</comment>
<organism evidence="2 3">
    <name type="scientific">Drosophila navojoa</name>
    <name type="common">Fruit fly</name>
    <dbReference type="NCBI Taxonomy" id="7232"/>
    <lineage>
        <taxon>Eukaryota</taxon>
        <taxon>Metazoa</taxon>
        <taxon>Ecdysozoa</taxon>
        <taxon>Arthropoda</taxon>
        <taxon>Hexapoda</taxon>
        <taxon>Insecta</taxon>
        <taxon>Pterygota</taxon>
        <taxon>Neoptera</taxon>
        <taxon>Endopterygota</taxon>
        <taxon>Diptera</taxon>
        <taxon>Brachycera</taxon>
        <taxon>Muscomorpha</taxon>
        <taxon>Ephydroidea</taxon>
        <taxon>Drosophilidae</taxon>
        <taxon>Drosophila</taxon>
    </lineage>
</organism>
<name>A0A484BB82_DRONA</name>
<protein>
    <submittedName>
        <fullName evidence="2">Uncharacterized protein</fullName>
    </submittedName>
</protein>
<dbReference type="EMBL" id="LSRL02000075">
    <property type="protein sequence ID" value="TDG45562.1"/>
    <property type="molecule type" value="Genomic_DNA"/>
</dbReference>
<keyword evidence="3" id="KW-1185">Reference proteome</keyword>
<evidence type="ECO:0000313" key="3">
    <source>
        <dbReference type="Proteomes" id="UP000295192"/>
    </source>
</evidence>
<dbReference type="AlphaFoldDB" id="A0A484BB82"/>
<sequence length="67" mass="6891">MTGKCLLNDASETQKGTPAGFASSQALPNASLPASNPQCASHANDAIVRPPVRPSAGPSLSWLTMRN</sequence>
<evidence type="ECO:0000313" key="2">
    <source>
        <dbReference type="EMBL" id="TDG45562.1"/>
    </source>
</evidence>
<feature type="compositionally biased region" description="Polar residues" evidence="1">
    <location>
        <begin position="10"/>
        <end position="41"/>
    </location>
</feature>
<proteinExistence type="predicted"/>
<dbReference type="Proteomes" id="UP000295192">
    <property type="component" value="Unassembled WGS sequence"/>
</dbReference>
<reference evidence="2 3" key="1">
    <citation type="journal article" date="2019" name="J. Hered.">
        <title>An Improved Genome Assembly for Drosophila navojoa, the Basal Species in the mojavensis Cluster.</title>
        <authorList>
            <person name="Vanderlinde T."/>
            <person name="Dupim E.G."/>
            <person name="Nazario-Yepiz N.O."/>
            <person name="Carvalho A.B."/>
        </authorList>
    </citation>
    <scope>NUCLEOTIDE SEQUENCE [LARGE SCALE GENOMIC DNA]</scope>
    <source>
        <strain evidence="2">Navoj_Jal97</strain>
        <tissue evidence="2">Whole organism</tissue>
    </source>
</reference>
<gene>
    <name evidence="2" type="ORF">AWZ03_007993</name>
</gene>
<feature type="region of interest" description="Disordered" evidence="1">
    <location>
        <begin position="1"/>
        <end position="67"/>
    </location>
</feature>
<evidence type="ECO:0000256" key="1">
    <source>
        <dbReference type="SAM" id="MobiDB-lite"/>
    </source>
</evidence>
<accession>A0A484BB82</accession>